<dbReference type="EMBL" id="JAPMOU010000019">
    <property type="protein sequence ID" value="MDE1463301.1"/>
    <property type="molecule type" value="Genomic_DNA"/>
</dbReference>
<proteinExistence type="predicted"/>
<dbReference type="InterPro" id="IPR025218">
    <property type="entry name" value="DUF4426"/>
</dbReference>
<name>A0ABT5UAA7_9GAMM</name>
<protein>
    <submittedName>
        <fullName evidence="3">DUF4426 domain-containing protein</fullName>
    </submittedName>
</protein>
<dbReference type="Proteomes" id="UP001528823">
    <property type="component" value="Unassembled WGS sequence"/>
</dbReference>
<reference evidence="3 4" key="1">
    <citation type="submission" date="2022-11" db="EMBL/GenBank/DDBJ databases">
        <title>Spartinivicinus poritis sp. nov., isolated from scleractinian coral Porites lutea.</title>
        <authorList>
            <person name="Zhang G."/>
            <person name="Cai L."/>
            <person name="Wei Q."/>
        </authorList>
    </citation>
    <scope>NUCLEOTIDE SEQUENCE [LARGE SCALE GENOMIC DNA]</scope>
    <source>
        <strain evidence="3 4">A2-2</strain>
    </source>
</reference>
<dbReference type="Gene3D" id="2.60.40.3340">
    <property type="entry name" value="Domain of unknown function DUF4426"/>
    <property type="match status" value="1"/>
</dbReference>
<gene>
    <name evidence="3" type="ORF">ORQ98_15165</name>
</gene>
<keyword evidence="1" id="KW-0732">Signal</keyword>
<evidence type="ECO:0000313" key="4">
    <source>
        <dbReference type="Proteomes" id="UP001528823"/>
    </source>
</evidence>
<sequence length="149" mass="16940">MMRVKLNLMGYVAVIFAYLLSPSANAETKSFNDYIVHYSVFNSTFLQPNVAAQYGIPRGKREGVINISVQKKQQGSSKPVSAILNGKVINLIQQSQTLSFKKIEEGTAVYYLAPFEFTNEEQLKFTVEIQPDPNQSPFELNFHHKLYEE</sequence>
<dbReference type="Pfam" id="PF14467">
    <property type="entry name" value="DUF4426"/>
    <property type="match status" value="1"/>
</dbReference>
<feature type="domain" description="DUF4426" evidence="2">
    <location>
        <begin position="29"/>
        <end position="148"/>
    </location>
</feature>
<organism evidence="3 4">
    <name type="scientific">Spartinivicinus poritis</name>
    <dbReference type="NCBI Taxonomy" id="2994640"/>
    <lineage>
        <taxon>Bacteria</taxon>
        <taxon>Pseudomonadati</taxon>
        <taxon>Pseudomonadota</taxon>
        <taxon>Gammaproteobacteria</taxon>
        <taxon>Oceanospirillales</taxon>
        <taxon>Zooshikellaceae</taxon>
        <taxon>Spartinivicinus</taxon>
    </lineage>
</organism>
<evidence type="ECO:0000313" key="3">
    <source>
        <dbReference type="EMBL" id="MDE1463301.1"/>
    </source>
</evidence>
<feature type="chain" id="PRO_5046233294" evidence="1">
    <location>
        <begin position="27"/>
        <end position="149"/>
    </location>
</feature>
<dbReference type="RefSeq" id="WP_274689644.1">
    <property type="nucleotide sequence ID" value="NZ_JAPMOU010000019.1"/>
</dbReference>
<feature type="signal peptide" evidence="1">
    <location>
        <begin position="1"/>
        <end position="26"/>
    </location>
</feature>
<evidence type="ECO:0000259" key="2">
    <source>
        <dbReference type="Pfam" id="PF14467"/>
    </source>
</evidence>
<accession>A0ABT5UAA7</accession>
<keyword evidence="4" id="KW-1185">Reference proteome</keyword>
<evidence type="ECO:0000256" key="1">
    <source>
        <dbReference type="SAM" id="SignalP"/>
    </source>
</evidence>
<comment type="caution">
    <text evidence="3">The sequence shown here is derived from an EMBL/GenBank/DDBJ whole genome shotgun (WGS) entry which is preliminary data.</text>
</comment>